<evidence type="ECO:0000256" key="1">
    <source>
        <dbReference type="SAM" id="MobiDB-lite"/>
    </source>
</evidence>
<feature type="region of interest" description="Disordered" evidence="1">
    <location>
        <begin position="130"/>
        <end position="181"/>
    </location>
</feature>
<sequence length="181" mass="20041">MGLLAIISFTILPIIFLLSFIVFCSTKKKKKYPSNEITQSSSIKNNNNNNDSIKSLKFIPVKVVPPSRSKESSKRNKKCLSAAPSSTNSIKIQKLKKLDTTKEKSSDFVKTKTTAASTKETTKNKETVTCEMDGFQSERPTTTTEENTVVQNNATTDTTGGYDNLTVPSEKDKEKEKIDTS</sequence>
<dbReference type="WBParaSite" id="PDA_v2.g4064.t1">
    <property type="protein sequence ID" value="PDA_v2.g4064.t1"/>
    <property type="gene ID" value="PDA_v2.g4064"/>
</dbReference>
<evidence type="ECO:0000313" key="3">
    <source>
        <dbReference type="Proteomes" id="UP000887578"/>
    </source>
</evidence>
<organism evidence="3 4">
    <name type="scientific">Panagrolaimus davidi</name>
    <dbReference type="NCBI Taxonomy" id="227884"/>
    <lineage>
        <taxon>Eukaryota</taxon>
        <taxon>Metazoa</taxon>
        <taxon>Ecdysozoa</taxon>
        <taxon>Nematoda</taxon>
        <taxon>Chromadorea</taxon>
        <taxon>Rhabditida</taxon>
        <taxon>Tylenchina</taxon>
        <taxon>Panagrolaimomorpha</taxon>
        <taxon>Panagrolaimoidea</taxon>
        <taxon>Panagrolaimidae</taxon>
        <taxon>Panagrolaimus</taxon>
    </lineage>
</organism>
<feature type="compositionally biased region" description="Basic and acidic residues" evidence="1">
    <location>
        <begin position="169"/>
        <end position="181"/>
    </location>
</feature>
<keyword evidence="3" id="KW-1185">Reference proteome</keyword>
<keyword evidence="2" id="KW-0812">Transmembrane</keyword>
<protein>
    <submittedName>
        <fullName evidence="4">Uncharacterized protein</fullName>
    </submittedName>
</protein>
<evidence type="ECO:0000313" key="4">
    <source>
        <dbReference type="WBParaSite" id="PDA_v2.g4064.t1"/>
    </source>
</evidence>
<name>A0A914QYC0_9BILA</name>
<dbReference type="Proteomes" id="UP000887578">
    <property type="component" value="Unplaced"/>
</dbReference>
<keyword evidence="2" id="KW-1133">Transmembrane helix</keyword>
<reference evidence="4" key="1">
    <citation type="submission" date="2022-11" db="UniProtKB">
        <authorList>
            <consortium name="WormBaseParasite"/>
        </authorList>
    </citation>
    <scope>IDENTIFICATION</scope>
</reference>
<accession>A0A914QYC0</accession>
<evidence type="ECO:0000256" key="2">
    <source>
        <dbReference type="SAM" id="Phobius"/>
    </source>
</evidence>
<feature type="compositionally biased region" description="Low complexity" evidence="1">
    <location>
        <begin position="141"/>
        <end position="156"/>
    </location>
</feature>
<feature type="transmembrane region" description="Helical" evidence="2">
    <location>
        <begin position="6"/>
        <end position="24"/>
    </location>
</feature>
<feature type="region of interest" description="Disordered" evidence="1">
    <location>
        <begin position="64"/>
        <end position="86"/>
    </location>
</feature>
<keyword evidence="2" id="KW-0472">Membrane</keyword>
<dbReference type="AlphaFoldDB" id="A0A914QYC0"/>
<proteinExistence type="predicted"/>